<evidence type="ECO:0000259" key="16">
    <source>
        <dbReference type="Pfam" id="PF03443"/>
    </source>
</evidence>
<dbReference type="GO" id="GO:0005576">
    <property type="term" value="C:extracellular region"/>
    <property type="evidence" value="ECO:0007669"/>
    <property type="project" value="UniProtKB-SubCell"/>
</dbReference>
<protein>
    <recommendedName>
        <fullName evidence="15">lytic cellulose monooxygenase (C4-dehydrogenating)</fullName>
        <ecNumber evidence="15">1.14.99.56</ecNumber>
    </recommendedName>
</protein>
<dbReference type="GO" id="GO:0016787">
    <property type="term" value="F:hydrolase activity"/>
    <property type="evidence" value="ECO:0007669"/>
    <property type="project" value="UniProtKB-KW"/>
</dbReference>
<evidence type="ECO:0000256" key="3">
    <source>
        <dbReference type="ARBA" id="ARBA00022525"/>
    </source>
</evidence>
<dbReference type="Proteomes" id="UP000481861">
    <property type="component" value="Unassembled WGS sequence"/>
</dbReference>
<evidence type="ECO:0000256" key="10">
    <source>
        <dbReference type="ARBA" id="ARBA00023157"/>
    </source>
</evidence>
<sequence length="232" mass="25814">MPHLIVNGTKTPNWEHVRRAVSPFFDFPPGTEDPGDYPHYGRDMYSNNITCGRNASLYAATTKTATVLAGSEVGFAINDRDPDAWQGFIHGGPHQIYLSKVPDGTEIENFVGNEEEACWFKIASFAQNKTTNREWLMLGASEVKFNIPKTTPPGRYLLRYEGMNPYAYYEQTQWFVNCAHVDIVGPGGGSPPAALKFPGTYKLEDPSIFVSFAVDRWILDSYVPPGPAPWTG</sequence>
<comment type="similarity">
    <text evidence="13">Belongs to the polysaccharide monooxygenase AA9 family.</text>
</comment>
<keyword evidence="7" id="KW-0560">Oxidoreductase</keyword>
<comment type="caution">
    <text evidence="17">The sequence shown here is derived from an EMBL/GenBank/DDBJ whole genome shotgun (WGS) entry which is preliminary data.</text>
</comment>
<dbReference type="GO" id="GO:0046872">
    <property type="term" value="F:metal ion binding"/>
    <property type="evidence" value="ECO:0007669"/>
    <property type="project" value="UniProtKB-KW"/>
</dbReference>
<evidence type="ECO:0000256" key="12">
    <source>
        <dbReference type="ARBA" id="ARBA00023326"/>
    </source>
</evidence>
<keyword evidence="6" id="KW-0136">Cellulose degradation</keyword>
<dbReference type="GO" id="GO:0030245">
    <property type="term" value="P:cellulose catabolic process"/>
    <property type="evidence" value="ECO:0007669"/>
    <property type="project" value="UniProtKB-KW"/>
</dbReference>
<keyword evidence="10" id="KW-1015">Disulfide bond</keyword>
<dbReference type="Gene3D" id="2.70.50.70">
    <property type="match status" value="1"/>
</dbReference>
<evidence type="ECO:0000256" key="1">
    <source>
        <dbReference type="ARBA" id="ARBA00001973"/>
    </source>
</evidence>
<dbReference type="PANTHER" id="PTHR33353">
    <property type="entry name" value="PUTATIVE (AFU_ORTHOLOGUE AFUA_1G12560)-RELATED"/>
    <property type="match status" value="1"/>
</dbReference>
<feature type="domain" description="Auxiliary Activity family 9 catalytic" evidence="16">
    <location>
        <begin position="3"/>
        <end position="213"/>
    </location>
</feature>
<evidence type="ECO:0000256" key="8">
    <source>
        <dbReference type="ARBA" id="ARBA00023008"/>
    </source>
</evidence>
<evidence type="ECO:0000256" key="7">
    <source>
        <dbReference type="ARBA" id="ARBA00023002"/>
    </source>
</evidence>
<organism evidence="17 18">
    <name type="scientific">Massariosphaeria phaeospora</name>
    <dbReference type="NCBI Taxonomy" id="100035"/>
    <lineage>
        <taxon>Eukaryota</taxon>
        <taxon>Fungi</taxon>
        <taxon>Dikarya</taxon>
        <taxon>Ascomycota</taxon>
        <taxon>Pezizomycotina</taxon>
        <taxon>Dothideomycetes</taxon>
        <taxon>Pleosporomycetidae</taxon>
        <taxon>Pleosporales</taxon>
        <taxon>Pleosporales incertae sedis</taxon>
        <taxon>Massariosphaeria</taxon>
    </lineage>
</organism>
<dbReference type="EC" id="1.14.99.56" evidence="15"/>
<dbReference type="EMBL" id="JAADJZ010000001">
    <property type="protein sequence ID" value="KAF2877953.1"/>
    <property type="molecule type" value="Genomic_DNA"/>
</dbReference>
<reference evidence="17 18" key="1">
    <citation type="submission" date="2020-01" db="EMBL/GenBank/DDBJ databases">
        <authorList>
            <consortium name="DOE Joint Genome Institute"/>
            <person name="Haridas S."/>
            <person name="Albert R."/>
            <person name="Binder M."/>
            <person name="Bloem J."/>
            <person name="Labutti K."/>
            <person name="Salamov A."/>
            <person name="Andreopoulos B."/>
            <person name="Baker S.E."/>
            <person name="Barry K."/>
            <person name="Bills G."/>
            <person name="Bluhm B.H."/>
            <person name="Cannon C."/>
            <person name="Castanera R."/>
            <person name="Culley D.E."/>
            <person name="Daum C."/>
            <person name="Ezra D."/>
            <person name="Gonzalez J.B."/>
            <person name="Henrissat B."/>
            <person name="Kuo A."/>
            <person name="Liang C."/>
            <person name="Lipzen A."/>
            <person name="Lutzoni F."/>
            <person name="Magnuson J."/>
            <person name="Mondo S."/>
            <person name="Nolan M."/>
            <person name="Ohm R."/>
            <person name="Pangilinan J."/>
            <person name="Park H.-J.H."/>
            <person name="Ramirez L."/>
            <person name="Alfaro M."/>
            <person name="Sun H."/>
            <person name="Tritt A."/>
            <person name="Yoshinaga Y."/>
            <person name="Zwiers L.-H.L."/>
            <person name="Turgeon B.G."/>
            <person name="Goodwin S.B."/>
            <person name="Spatafora J.W."/>
            <person name="Crous P.W."/>
            <person name="Grigoriev I.V."/>
        </authorList>
    </citation>
    <scope>NUCLEOTIDE SEQUENCE [LARGE SCALE GENOMIC DNA]</scope>
    <source>
        <strain evidence="17 18">CBS 611.86</strain>
    </source>
</reference>
<dbReference type="InterPro" id="IPR049892">
    <property type="entry name" value="AA9"/>
</dbReference>
<keyword evidence="12" id="KW-0624">Polysaccharide degradation</keyword>
<keyword evidence="5" id="KW-0732">Signal</keyword>
<evidence type="ECO:0000256" key="11">
    <source>
        <dbReference type="ARBA" id="ARBA00023277"/>
    </source>
</evidence>
<evidence type="ECO:0000256" key="15">
    <source>
        <dbReference type="ARBA" id="ARBA00047174"/>
    </source>
</evidence>
<keyword evidence="4" id="KW-0479">Metal-binding</keyword>
<evidence type="ECO:0000313" key="17">
    <source>
        <dbReference type="EMBL" id="KAF2877953.1"/>
    </source>
</evidence>
<gene>
    <name evidence="17" type="ORF">BDV95DRAFT_624587</name>
</gene>
<evidence type="ECO:0000256" key="14">
    <source>
        <dbReference type="ARBA" id="ARBA00045077"/>
    </source>
</evidence>
<evidence type="ECO:0000256" key="6">
    <source>
        <dbReference type="ARBA" id="ARBA00023001"/>
    </source>
</evidence>
<keyword evidence="9" id="KW-0503">Monooxygenase</keyword>
<evidence type="ECO:0000256" key="2">
    <source>
        <dbReference type="ARBA" id="ARBA00004613"/>
    </source>
</evidence>
<comment type="catalytic activity">
    <reaction evidence="14">
        <text>[(1-&gt;4)-beta-D-glucosyl]n+m + reduced acceptor + O2 = 4-dehydro-beta-D-glucosyl-[(1-&gt;4)-beta-D-glucosyl]n-1 + [(1-&gt;4)-beta-D-glucosyl]m + acceptor + H2O.</text>
        <dbReference type="EC" id="1.14.99.56"/>
    </reaction>
</comment>
<dbReference type="AlphaFoldDB" id="A0A7C8IJI3"/>
<evidence type="ECO:0000256" key="9">
    <source>
        <dbReference type="ARBA" id="ARBA00023033"/>
    </source>
</evidence>
<comment type="cofactor">
    <cofactor evidence="1">
        <name>Cu(2+)</name>
        <dbReference type="ChEBI" id="CHEBI:29036"/>
    </cofactor>
</comment>
<keyword evidence="11" id="KW-0119">Carbohydrate metabolism</keyword>
<dbReference type="OrthoDB" id="6038816at2759"/>
<evidence type="ECO:0000256" key="13">
    <source>
        <dbReference type="ARBA" id="ARBA00044502"/>
    </source>
</evidence>
<comment type="subcellular location">
    <subcellularLocation>
        <location evidence="2">Secreted</location>
    </subcellularLocation>
</comment>
<keyword evidence="3" id="KW-0964">Secreted</keyword>
<evidence type="ECO:0000313" key="18">
    <source>
        <dbReference type="Proteomes" id="UP000481861"/>
    </source>
</evidence>
<keyword evidence="17" id="KW-0378">Hydrolase</keyword>
<keyword evidence="18" id="KW-1185">Reference proteome</keyword>
<name>A0A7C8IJI3_9PLEO</name>
<keyword evidence="8" id="KW-0186">Copper</keyword>
<dbReference type="Pfam" id="PF03443">
    <property type="entry name" value="AA9"/>
    <property type="match status" value="1"/>
</dbReference>
<dbReference type="PANTHER" id="PTHR33353:SF10">
    <property type="entry name" value="ENDO-BETA-1,4-GLUCANASE D"/>
    <property type="match status" value="1"/>
</dbReference>
<accession>A0A7C8IJI3</accession>
<proteinExistence type="inferred from homology"/>
<evidence type="ECO:0000256" key="5">
    <source>
        <dbReference type="ARBA" id="ARBA00022729"/>
    </source>
</evidence>
<evidence type="ECO:0000256" key="4">
    <source>
        <dbReference type="ARBA" id="ARBA00022723"/>
    </source>
</evidence>
<dbReference type="InterPro" id="IPR005103">
    <property type="entry name" value="AA9_LPMO"/>
</dbReference>
<dbReference type="GO" id="GO:0004497">
    <property type="term" value="F:monooxygenase activity"/>
    <property type="evidence" value="ECO:0007669"/>
    <property type="project" value="UniProtKB-KW"/>
</dbReference>